<organism evidence="2 3">
    <name type="scientific">Oryza glaberrima</name>
    <name type="common">African rice</name>
    <dbReference type="NCBI Taxonomy" id="4538"/>
    <lineage>
        <taxon>Eukaryota</taxon>
        <taxon>Viridiplantae</taxon>
        <taxon>Streptophyta</taxon>
        <taxon>Embryophyta</taxon>
        <taxon>Tracheophyta</taxon>
        <taxon>Spermatophyta</taxon>
        <taxon>Magnoliopsida</taxon>
        <taxon>Liliopsida</taxon>
        <taxon>Poales</taxon>
        <taxon>Poaceae</taxon>
        <taxon>BOP clade</taxon>
        <taxon>Oryzoideae</taxon>
        <taxon>Oryzeae</taxon>
        <taxon>Oryzinae</taxon>
        <taxon>Oryza</taxon>
    </lineage>
</organism>
<dbReference type="Gramene" id="ORGLA02G0239600.1">
    <property type="protein sequence ID" value="ORGLA02G0239600.1"/>
    <property type="gene ID" value="ORGLA02G0239600"/>
</dbReference>
<feature type="region of interest" description="Disordered" evidence="1">
    <location>
        <begin position="34"/>
        <end position="63"/>
    </location>
</feature>
<keyword evidence="3" id="KW-1185">Reference proteome</keyword>
<evidence type="ECO:0000313" key="3">
    <source>
        <dbReference type="Proteomes" id="UP000007306"/>
    </source>
</evidence>
<dbReference type="AlphaFoldDB" id="I1P340"/>
<dbReference type="Proteomes" id="UP000007306">
    <property type="component" value="Chromosome 2"/>
</dbReference>
<feature type="compositionally biased region" description="Basic and acidic residues" evidence="1">
    <location>
        <begin position="44"/>
        <end position="61"/>
    </location>
</feature>
<reference evidence="2 3" key="2">
    <citation type="submission" date="2018-04" db="EMBL/GenBank/DDBJ databases">
        <title>OglaRS2 (Oryza glaberrima Reference Sequence Version 2).</title>
        <authorList>
            <person name="Zhang J."/>
            <person name="Kudrna D."/>
            <person name="Lee S."/>
            <person name="Talag J."/>
            <person name="Rajasekar S."/>
            <person name="Wing R.A."/>
        </authorList>
    </citation>
    <scope>NUCLEOTIDE SEQUENCE [LARGE SCALE GENOMIC DNA]</scope>
    <source>
        <strain evidence="2 3">cv. IRGC 96717</strain>
    </source>
</reference>
<dbReference type="OMA" id="LHASWSW"/>
<feature type="compositionally biased region" description="Low complexity" evidence="1">
    <location>
        <begin position="34"/>
        <end position="43"/>
    </location>
</feature>
<dbReference type="HOGENOM" id="CLU_167299_0_0_1"/>
<name>I1P340_ORYGL</name>
<dbReference type="EnsemblPlants" id="ORGLA02G0239600.1">
    <property type="protein sequence ID" value="ORGLA02G0239600.1"/>
    <property type="gene ID" value="ORGLA02G0239600"/>
</dbReference>
<reference evidence="2" key="1">
    <citation type="submission" date="2015-06" db="UniProtKB">
        <authorList>
            <consortium name="EnsemblPlants"/>
        </authorList>
    </citation>
    <scope>IDENTIFICATION</scope>
</reference>
<evidence type="ECO:0000313" key="2">
    <source>
        <dbReference type="EnsemblPlants" id="ORGLA02G0239600.1"/>
    </source>
</evidence>
<evidence type="ECO:0000256" key="1">
    <source>
        <dbReference type="SAM" id="MobiDB-lite"/>
    </source>
</evidence>
<accession>I1P340</accession>
<proteinExistence type="predicted"/>
<sequence length="119" mass="12872">RTVDVTAVNPDELCPLSKARSIARSISWRSEMSVYTTTSTSVSGDRDDAREDAGDGSGDKRLRAKQAAEEATCIARALAVSSDGPGLLLFPNVACTTSLHASWSWTPKFSCQFLNRRGY</sequence>
<protein>
    <submittedName>
        <fullName evidence="2">Uncharacterized protein</fullName>
    </submittedName>
</protein>